<dbReference type="EMBL" id="CAMKVN010004136">
    <property type="protein sequence ID" value="CAI2186419.1"/>
    <property type="molecule type" value="Genomic_DNA"/>
</dbReference>
<keyword evidence="2" id="KW-1185">Reference proteome</keyword>
<comment type="caution">
    <text evidence="1">The sequence shown here is derived from an EMBL/GenBank/DDBJ whole genome shotgun (WGS) entry which is preliminary data.</text>
</comment>
<dbReference type="Proteomes" id="UP001153678">
    <property type="component" value="Unassembled WGS sequence"/>
</dbReference>
<gene>
    <name evidence="1" type="ORF">FWILDA_LOCUS12566</name>
</gene>
<accession>A0A9W4SZF9</accession>
<proteinExistence type="predicted"/>
<sequence>LKYKGPSILTEDTDTLHVSCNTPRLTILSTSTSTLFHNHKIGIEKGPAPTGAIDELAWEMITSKANITSINELVIIDVISSVFIAYNQWPACTSSDNECLREPSTKEAVINT</sequence>
<name>A0A9W4SZF9_9GLOM</name>
<organism evidence="1 2">
    <name type="scientific">Funneliformis geosporum</name>
    <dbReference type="NCBI Taxonomy" id="1117311"/>
    <lineage>
        <taxon>Eukaryota</taxon>
        <taxon>Fungi</taxon>
        <taxon>Fungi incertae sedis</taxon>
        <taxon>Mucoromycota</taxon>
        <taxon>Glomeromycotina</taxon>
        <taxon>Glomeromycetes</taxon>
        <taxon>Glomerales</taxon>
        <taxon>Glomeraceae</taxon>
        <taxon>Funneliformis</taxon>
    </lineage>
</organism>
<protein>
    <submittedName>
        <fullName evidence="1">10320_t:CDS:1</fullName>
    </submittedName>
</protein>
<evidence type="ECO:0000313" key="2">
    <source>
        <dbReference type="Proteomes" id="UP001153678"/>
    </source>
</evidence>
<dbReference type="AlphaFoldDB" id="A0A9W4SZF9"/>
<reference evidence="1" key="1">
    <citation type="submission" date="2022-08" db="EMBL/GenBank/DDBJ databases">
        <authorList>
            <person name="Kallberg Y."/>
            <person name="Tangrot J."/>
            <person name="Rosling A."/>
        </authorList>
    </citation>
    <scope>NUCLEOTIDE SEQUENCE</scope>
    <source>
        <strain evidence="1">Wild A</strain>
    </source>
</reference>
<feature type="non-terminal residue" evidence="1">
    <location>
        <position position="112"/>
    </location>
</feature>
<evidence type="ECO:0000313" key="1">
    <source>
        <dbReference type="EMBL" id="CAI2186419.1"/>
    </source>
</evidence>